<comment type="catalytic activity">
    <reaction evidence="2">
        <text>aldehydo-N-acetyl-D-mannosamine 6-phosphate + phosphoenolpyruvate + H2O = N-acetylneuraminate 9-phosphate + phosphate</text>
        <dbReference type="Rhea" id="RHEA:80835"/>
        <dbReference type="ChEBI" id="CHEBI:15377"/>
        <dbReference type="ChEBI" id="CHEBI:43474"/>
        <dbReference type="ChEBI" id="CHEBI:58557"/>
        <dbReference type="ChEBI" id="CHEBI:58702"/>
        <dbReference type="ChEBI" id="CHEBI:231734"/>
        <dbReference type="EC" id="2.5.1.57"/>
    </reaction>
    <physiologicalReaction direction="left-to-right" evidence="2">
        <dbReference type="Rhea" id="RHEA:80836"/>
    </physiologicalReaction>
</comment>
<gene>
    <name evidence="7" type="ORF">FF38_12424</name>
</gene>
<feature type="domain" description="AFP-like" evidence="6">
    <location>
        <begin position="326"/>
        <end position="385"/>
    </location>
</feature>
<dbReference type="OMA" id="MTYIDYR"/>
<dbReference type="FunFam" id="3.20.20.70:FF:000144">
    <property type="entry name" value="sialic acid synthase"/>
    <property type="match status" value="1"/>
</dbReference>
<evidence type="ECO:0000259" key="6">
    <source>
        <dbReference type="PROSITE" id="PS50844"/>
    </source>
</evidence>
<dbReference type="Pfam" id="PF03102">
    <property type="entry name" value="NeuB"/>
    <property type="match status" value="1"/>
</dbReference>
<dbReference type="EMBL" id="JRES01000378">
    <property type="protein sequence ID" value="KNC31802.1"/>
    <property type="molecule type" value="Genomic_DNA"/>
</dbReference>
<keyword evidence="8" id="KW-1185">Reference proteome</keyword>
<dbReference type="Pfam" id="PF08666">
    <property type="entry name" value="SAF"/>
    <property type="match status" value="1"/>
</dbReference>
<name>A0A0L0CHW3_LUCCU</name>
<evidence type="ECO:0000256" key="3">
    <source>
        <dbReference type="ARBA" id="ARBA00066534"/>
    </source>
</evidence>
<dbReference type="InterPro" id="IPR036732">
    <property type="entry name" value="AFP_Neu5c_C_sf"/>
</dbReference>
<dbReference type="GO" id="GO:0006054">
    <property type="term" value="P:N-acetylneuraminate metabolic process"/>
    <property type="evidence" value="ECO:0007669"/>
    <property type="project" value="UniProtKB-ARBA"/>
</dbReference>
<dbReference type="PANTHER" id="PTHR42966">
    <property type="entry name" value="N-ACETYLNEURAMINATE SYNTHASE"/>
    <property type="match status" value="1"/>
</dbReference>
<dbReference type="SUPFAM" id="SSF51269">
    <property type="entry name" value="AFP III-like domain"/>
    <property type="match status" value="1"/>
</dbReference>
<dbReference type="InterPro" id="IPR006190">
    <property type="entry name" value="SAF_AFP_Neu5Ac"/>
</dbReference>
<comment type="caution">
    <text evidence="7">The sequence shown here is derived from an EMBL/GenBank/DDBJ whole genome shotgun (WGS) entry which is preliminary data.</text>
</comment>
<dbReference type="STRING" id="7375.A0A0L0CHW3"/>
<dbReference type="EC" id="2.5.1.57" evidence="3"/>
<evidence type="ECO:0000256" key="4">
    <source>
        <dbReference type="ARBA" id="ARBA00067780"/>
    </source>
</evidence>
<dbReference type="InterPro" id="IPR057736">
    <property type="entry name" value="SAF_PseI/NeuA/NeuB"/>
</dbReference>
<reference evidence="7 8" key="1">
    <citation type="journal article" date="2015" name="Nat. Commun.">
        <title>Lucilia cuprina genome unlocks parasitic fly biology to underpin future interventions.</title>
        <authorList>
            <person name="Anstead C.A."/>
            <person name="Korhonen P.K."/>
            <person name="Young N.D."/>
            <person name="Hall R.S."/>
            <person name="Jex A.R."/>
            <person name="Murali S.C."/>
            <person name="Hughes D.S."/>
            <person name="Lee S.F."/>
            <person name="Perry T."/>
            <person name="Stroehlein A.J."/>
            <person name="Ansell B.R."/>
            <person name="Breugelmans B."/>
            <person name="Hofmann A."/>
            <person name="Qu J."/>
            <person name="Dugan S."/>
            <person name="Lee S.L."/>
            <person name="Chao H."/>
            <person name="Dinh H."/>
            <person name="Han Y."/>
            <person name="Doddapaneni H.V."/>
            <person name="Worley K.C."/>
            <person name="Muzny D.M."/>
            <person name="Ioannidis P."/>
            <person name="Waterhouse R.M."/>
            <person name="Zdobnov E.M."/>
            <person name="James P.J."/>
            <person name="Bagnall N.H."/>
            <person name="Kotze A.C."/>
            <person name="Gibbs R.A."/>
            <person name="Richards S."/>
            <person name="Batterham P."/>
            <person name="Gasser R.B."/>
        </authorList>
    </citation>
    <scope>NUCLEOTIDE SEQUENCE [LARGE SCALE GENOMIC DNA]</scope>
    <source>
        <strain evidence="7 8">LS</strain>
        <tissue evidence="7">Full body</tissue>
    </source>
</reference>
<dbReference type="AlphaFoldDB" id="A0A0L0CHW3"/>
<keyword evidence="1" id="KW-0808">Transferase</keyword>
<dbReference type="PANTHER" id="PTHR42966:SF1">
    <property type="entry name" value="SIALIC ACID SYNTHASE"/>
    <property type="match status" value="1"/>
</dbReference>
<dbReference type="PROSITE" id="PS50844">
    <property type="entry name" value="AFP_LIKE"/>
    <property type="match status" value="1"/>
</dbReference>
<dbReference type="SUPFAM" id="SSF51569">
    <property type="entry name" value="Aldolase"/>
    <property type="match status" value="1"/>
</dbReference>
<dbReference type="GO" id="GO:1901137">
    <property type="term" value="P:carbohydrate derivative biosynthetic process"/>
    <property type="evidence" value="ECO:0007669"/>
    <property type="project" value="UniProtKB-ARBA"/>
</dbReference>
<dbReference type="Gene3D" id="3.20.20.70">
    <property type="entry name" value="Aldolase class I"/>
    <property type="match status" value="1"/>
</dbReference>
<dbReference type="SMART" id="SM00858">
    <property type="entry name" value="SAF"/>
    <property type="match status" value="1"/>
</dbReference>
<evidence type="ECO:0000256" key="2">
    <source>
        <dbReference type="ARBA" id="ARBA00050599"/>
    </source>
</evidence>
<sequence>MVSLNLGETLVTQDGNKVYFIAEIGQNHQGCLELAKKMILEAKKIGCDCVKFQKSCLEAKFTESALSRPYDSIHSWGKTYGEHKEYLEFNIKQYHELQCFCKEIGIDFTASAMDEVSLEQLDMLNVPFIKIGSGDANNFPLLEKAAKLERPLVISTGMQTMETIERIVEIMKNAKKTNYALMHCVSSYPTEAKDCQIKMITTLKNKFPHCVIGYSGHELGVDISKAAVLLGARIIERHFTLDKKQKGSDHKCSLEPSEMAKLIEDVNELMLNFKSNQQDLLDEEIITLLPKTSSIKEALDSFDPNGGEERCILSCEMNCREKLGKSIVASQDLKAGRIINIEDLSIKVSEPNGISAEFIDNVVGSELSDDIERDNPITWDIIIKMESTQF</sequence>
<evidence type="ECO:0000313" key="8">
    <source>
        <dbReference type="Proteomes" id="UP000037069"/>
    </source>
</evidence>
<dbReference type="CDD" id="cd11615">
    <property type="entry name" value="SAF_NeuB_like"/>
    <property type="match status" value="1"/>
</dbReference>
<dbReference type="GO" id="GO:0047444">
    <property type="term" value="F:N-acylneuraminate-9-phosphate synthase activity"/>
    <property type="evidence" value="ECO:0007669"/>
    <property type="project" value="UniProtKB-EC"/>
</dbReference>
<dbReference type="InterPro" id="IPR013974">
    <property type="entry name" value="SAF"/>
</dbReference>
<protein>
    <recommendedName>
        <fullName evidence="4">N-acetylneuraminate-9-phosphate synthase</fullName>
        <ecNumber evidence="3">2.5.1.57</ecNumber>
    </recommendedName>
    <alternativeName>
        <fullName evidence="5">Sialic acid synthase</fullName>
    </alternativeName>
</protein>
<dbReference type="InterPro" id="IPR051690">
    <property type="entry name" value="PseI-like"/>
</dbReference>
<dbReference type="Gene3D" id="3.90.1210.10">
    <property type="entry name" value="Antifreeze-like/N-acetylneuraminic acid synthase C-terminal domain"/>
    <property type="match status" value="1"/>
</dbReference>
<dbReference type="GO" id="GO:0016051">
    <property type="term" value="P:carbohydrate biosynthetic process"/>
    <property type="evidence" value="ECO:0007669"/>
    <property type="project" value="InterPro"/>
</dbReference>
<evidence type="ECO:0000256" key="1">
    <source>
        <dbReference type="ARBA" id="ARBA00022679"/>
    </source>
</evidence>
<dbReference type="Proteomes" id="UP000037069">
    <property type="component" value="Unassembled WGS sequence"/>
</dbReference>
<proteinExistence type="predicted"/>
<evidence type="ECO:0000313" key="7">
    <source>
        <dbReference type="EMBL" id="KNC31802.1"/>
    </source>
</evidence>
<dbReference type="InterPro" id="IPR013785">
    <property type="entry name" value="Aldolase_TIM"/>
</dbReference>
<dbReference type="OrthoDB" id="9928645at2759"/>
<dbReference type="InterPro" id="IPR013132">
    <property type="entry name" value="PseI/NeuA/B-like_N"/>
</dbReference>
<evidence type="ECO:0000256" key="5">
    <source>
        <dbReference type="ARBA" id="ARBA00083845"/>
    </source>
</evidence>
<accession>A0A0L0CHW3</accession>
<organism evidence="7 8">
    <name type="scientific">Lucilia cuprina</name>
    <name type="common">Green bottle fly</name>
    <name type="synonym">Australian sheep blowfly</name>
    <dbReference type="NCBI Taxonomy" id="7375"/>
    <lineage>
        <taxon>Eukaryota</taxon>
        <taxon>Metazoa</taxon>
        <taxon>Ecdysozoa</taxon>
        <taxon>Arthropoda</taxon>
        <taxon>Hexapoda</taxon>
        <taxon>Insecta</taxon>
        <taxon>Pterygota</taxon>
        <taxon>Neoptera</taxon>
        <taxon>Endopterygota</taxon>
        <taxon>Diptera</taxon>
        <taxon>Brachycera</taxon>
        <taxon>Muscomorpha</taxon>
        <taxon>Oestroidea</taxon>
        <taxon>Calliphoridae</taxon>
        <taxon>Luciliinae</taxon>
        <taxon>Lucilia</taxon>
    </lineage>
</organism>